<sequence>MKTAGLPWFFQVIAVTFVYELKCPAPGHWRLRARKFYCGQSYVCLLRSPENSYRETCDRLDYSSTGSKLIFEPYFNKAGCRYSRYQPFPFSTDGNNKCVYQKSFCNEEGQIVYREGSTINDTTCGCDSSQGYKFVTTPKHNCYCIPSEEDCSCHKLICDNEANPCPYNGTAVRNKSCLEIIVRPSEQKNLSSPLENRFKDVRNDYNEGRTHKLNCIYFTVALLIVLSIGIPLYGLSQWPDAFYKVPSFKWIVDYLAFINMLKNKERVKIKKQTSLKEKNRILMEIFLRGNKNHYDQFLEALNAFNIDEYKDLEILIQNTEVTSKDKELFQNCTERSN</sequence>
<dbReference type="EMBL" id="CACVKT020005111">
    <property type="protein sequence ID" value="CAC5392982.1"/>
    <property type="molecule type" value="Genomic_DNA"/>
</dbReference>
<keyword evidence="4" id="KW-1185">Reference proteome</keyword>
<keyword evidence="2" id="KW-0732">Signal</keyword>
<name>A0A6J8CBQ4_MYTCO</name>
<keyword evidence="1" id="KW-0812">Transmembrane</keyword>
<dbReference type="InterPro" id="IPR011029">
    <property type="entry name" value="DEATH-like_dom_sf"/>
</dbReference>
<feature type="signal peptide" evidence="2">
    <location>
        <begin position="1"/>
        <end position="20"/>
    </location>
</feature>
<evidence type="ECO:0000313" key="3">
    <source>
        <dbReference type="EMBL" id="CAC5392982.1"/>
    </source>
</evidence>
<dbReference type="Gene3D" id="1.10.533.10">
    <property type="entry name" value="Death Domain, Fas"/>
    <property type="match status" value="1"/>
</dbReference>
<proteinExistence type="predicted"/>
<accession>A0A6J8CBQ4</accession>
<dbReference type="OrthoDB" id="6108583at2759"/>
<protein>
    <submittedName>
        <fullName evidence="3">Uncharacterized protein</fullName>
    </submittedName>
</protein>
<evidence type="ECO:0000256" key="2">
    <source>
        <dbReference type="SAM" id="SignalP"/>
    </source>
</evidence>
<gene>
    <name evidence="3" type="ORF">MCOR_27877</name>
</gene>
<evidence type="ECO:0000313" key="4">
    <source>
        <dbReference type="Proteomes" id="UP000507470"/>
    </source>
</evidence>
<dbReference type="Proteomes" id="UP000507470">
    <property type="component" value="Unassembled WGS sequence"/>
</dbReference>
<organism evidence="3 4">
    <name type="scientific">Mytilus coruscus</name>
    <name type="common">Sea mussel</name>
    <dbReference type="NCBI Taxonomy" id="42192"/>
    <lineage>
        <taxon>Eukaryota</taxon>
        <taxon>Metazoa</taxon>
        <taxon>Spiralia</taxon>
        <taxon>Lophotrochozoa</taxon>
        <taxon>Mollusca</taxon>
        <taxon>Bivalvia</taxon>
        <taxon>Autobranchia</taxon>
        <taxon>Pteriomorphia</taxon>
        <taxon>Mytilida</taxon>
        <taxon>Mytiloidea</taxon>
        <taxon>Mytilidae</taxon>
        <taxon>Mytilinae</taxon>
        <taxon>Mytilus</taxon>
    </lineage>
</organism>
<reference evidence="3 4" key="1">
    <citation type="submission" date="2020-06" db="EMBL/GenBank/DDBJ databases">
        <authorList>
            <person name="Li R."/>
            <person name="Bekaert M."/>
        </authorList>
    </citation>
    <scope>NUCLEOTIDE SEQUENCE [LARGE SCALE GENOMIC DNA]</scope>
    <source>
        <strain evidence="4">wild</strain>
    </source>
</reference>
<dbReference type="SUPFAM" id="SSF47986">
    <property type="entry name" value="DEATH domain"/>
    <property type="match status" value="1"/>
</dbReference>
<keyword evidence="1" id="KW-0472">Membrane</keyword>
<feature type="transmembrane region" description="Helical" evidence="1">
    <location>
        <begin position="215"/>
        <end position="235"/>
    </location>
</feature>
<dbReference type="AlphaFoldDB" id="A0A6J8CBQ4"/>
<keyword evidence="1" id="KW-1133">Transmembrane helix</keyword>
<feature type="chain" id="PRO_5026934371" evidence="2">
    <location>
        <begin position="21"/>
        <end position="337"/>
    </location>
</feature>
<evidence type="ECO:0000256" key="1">
    <source>
        <dbReference type="SAM" id="Phobius"/>
    </source>
</evidence>